<dbReference type="OrthoDB" id="1711136at2759"/>
<feature type="compositionally biased region" description="Basic residues" evidence="2">
    <location>
        <begin position="56"/>
        <end position="73"/>
    </location>
</feature>
<protein>
    <submittedName>
        <fullName evidence="4">RING</fullName>
    </submittedName>
</protein>
<evidence type="ECO:0000259" key="3">
    <source>
        <dbReference type="PROSITE" id="PS50089"/>
    </source>
</evidence>
<evidence type="ECO:0000313" key="4">
    <source>
        <dbReference type="EMBL" id="URD83524.1"/>
    </source>
</evidence>
<gene>
    <name evidence="4" type="ORF">MUK42_02227</name>
</gene>
<feature type="non-terminal residue" evidence="4">
    <location>
        <position position="1"/>
    </location>
</feature>
<keyword evidence="1" id="KW-0863">Zinc-finger</keyword>
<dbReference type="Gene3D" id="3.30.40.10">
    <property type="entry name" value="Zinc/RING finger domain, C3HC4 (zinc finger)"/>
    <property type="match status" value="1"/>
</dbReference>
<organism evidence="4 5">
    <name type="scientific">Musa troglodytarum</name>
    <name type="common">fe'i banana</name>
    <dbReference type="NCBI Taxonomy" id="320322"/>
    <lineage>
        <taxon>Eukaryota</taxon>
        <taxon>Viridiplantae</taxon>
        <taxon>Streptophyta</taxon>
        <taxon>Embryophyta</taxon>
        <taxon>Tracheophyta</taxon>
        <taxon>Spermatophyta</taxon>
        <taxon>Magnoliopsida</taxon>
        <taxon>Liliopsida</taxon>
        <taxon>Zingiberales</taxon>
        <taxon>Musaceae</taxon>
        <taxon>Musa</taxon>
    </lineage>
</organism>
<evidence type="ECO:0000256" key="2">
    <source>
        <dbReference type="SAM" id="MobiDB-lite"/>
    </source>
</evidence>
<dbReference type="InterPro" id="IPR013083">
    <property type="entry name" value="Znf_RING/FYVE/PHD"/>
</dbReference>
<feature type="region of interest" description="Disordered" evidence="2">
    <location>
        <begin position="214"/>
        <end position="284"/>
    </location>
</feature>
<proteinExistence type="predicted"/>
<keyword evidence="1" id="KW-0862">Zinc</keyword>
<dbReference type="AlphaFoldDB" id="A0A9E7ET18"/>
<feature type="region of interest" description="Disordered" evidence="2">
    <location>
        <begin position="41"/>
        <end position="76"/>
    </location>
</feature>
<dbReference type="SMART" id="SM00184">
    <property type="entry name" value="RING"/>
    <property type="match status" value="1"/>
</dbReference>
<feature type="compositionally biased region" description="Polar residues" evidence="2">
    <location>
        <begin position="216"/>
        <end position="227"/>
    </location>
</feature>
<evidence type="ECO:0000256" key="1">
    <source>
        <dbReference type="PROSITE-ProRule" id="PRU00175"/>
    </source>
</evidence>
<dbReference type="Proteomes" id="UP001055439">
    <property type="component" value="Chromosome 10"/>
</dbReference>
<dbReference type="EMBL" id="CP097503">
    <property type="protein sequence ID" value="URD83524.1"/>
    <property type="molecule type" value="Genomic_DNA"/>
</dbReference>
<dbReference type="PROSITE" id="PS50089">
    <property type="entry name" value="ZF_RING_2"/>
    <property type="match status" value="1"/>
</dbReference>
<dbReference type="PANTHER" id="PTHR46629">
    <property type="entry name" value="OS01G0917900 PROTEIN"/>
    <property type="match status" value="1"/>
</dbReference>
<feature type="domain" description="RING-type" evidence="3">
    <location>
        <begin position="339"/>
        <end position="377"/>
    </location>
</feature>
<name>A0A9E7ET18_9LILI</name>
<dbReference type="SUPFAM" id="SSF57850">
    <property type="entry name" value="RING/U-box"/>
    <property type="match status" value="1"/>
</dbReference>
<reference evidence="4" key="1">
    <citation type="submission" date="2022-05" db="EMBL/GenBank/DDBJ databases">
        <title>The Musa troglodytarum L. genome provides insights into the mechanism of non-climacteric behaviour and enrichment of carotenoids.</title>
        <authorList>
            <person name="Wang J."/>
        </authorList>
    </citation>
    <scope>NUCLEOTIDE SEQUENCE</scope>
    <source>
        <tissue evidence="4">Leaf</tissue>
    </source>
</reference>
<dbReference type="Pfam" id="PF13920">
    <property type="entry name" value="zf-C3HC4_3"/>
    <property type="match status" value="1"/>
</dbReference>
<keyword evidence="5" id="KW-1185">Reference proteome</keyword>
<dbReference type="InterPro" id="IPR001841">
    <property type="entry name" value="Znf_RING"/>
</dbReference>
<dbReference type="GO" id="GO:0008270">
    <property type="term" value="F:zinc ion binding"/>
    <property type="evidence" value="ECO:0007669"/>
    <property type="project" value="UniProtKB-KW"/>
</dbReference>
<evidence type="ECO:0000313" key="5">
    <source>
        <dbReference type="Proteomes" id="UP001055439"/>
    </source>
</evidence>
<accession>A0A9E7ET18</accession>
<sequence>LSTVENGFGLTEERFRFPTGPTLHGKRRLYLRSLLRTREENKKKTIGIGRQDKEKERKKREQKNSSHRRRRRSPKAESAFSISLVVRRGVRRSVTLSEQLAVVNCCNLRDLLKVQDEDEVPSIAVAACGKREASSAAGGAGGGRTLLDIMQEEQEASGVAVGGNAGNGINWKSFKDRLRLRRARAAWAASSGQPNPMPYPALVVPVRPNAVPARTVTRSISTRNSETPVPASTPGRGAIISGYNPAVAATSPPEEQPSGGTETSGGGEITDRGEAATAEEEQQPERVSLMALLEQTDRLWSSGGEGSSPAAAALAAAPVAEEDDECRLEDVGSGTMYVCCVCMVRHKGAAFIPCGHTFCRLCSRELWVNHGSCPLCNGYILEILDIF</sequence>
<keyword evidence="1" id="KW-0479">Metal-binding</keyword>